<evidence type="ECO:0000313" key="10">
    <source>
        <dbReference type="Proteomes" id="UP000187059"/>
    </source>
</evidence>
<dbReference type="GO" id="GO:0005886">
    <property type="term" value="C:plasma membrane"/>
    <property type="evidence" value="ECO:0007669"/>
    <property type="project" value="UniProtKB-SubCell"/>
</dbReference>
<dbReference type="RefSeq" id="WP_076706274.1">
    <property type="nucleotide sequence ID" value="NZ_CP015095.1"/>
</dbReference>
<evidence type="ECO:0000256" key="2">
    <source>
        <dbReference type="ARBA" id="ARBA00022448"/>
    </source>
</evidence>
<dbReference type="Proteomes" id="UP000187059">
    <property type="component" value="Plasmid pPABY4"/>
</dbReference>
<evidence type="ECO:0000259" key="8">
    <source>
        <dbReference type="PROSITE" id="PS50850"/>
    </source>
</evidence>
<evidence type="ECO:0000256" key="6">
    <source>
        <dbReference type="ARBA" id="ARBA00023136"/>
    </source>
</evidence>
<feature type="domain" description="Major facilitator superfamily (MFS) profile" evidence="8">
    <location>
        <begin position="26"/>
        <end position="495"/>
    </location>
</feature>
<reference evidence="9 10" key="1">
    <citation type="submission" date="2016-04" db="EMBL/GenBank/DDBJ databases">
        <title>Deep-sea bacteria in the southern Pacific.</title>
        <authorList>
            <person name="Tang K."/>
        </authorList>
    </citation>
    <scope>NUCLEOTIDE SEQUENCE [LARGE SCALE GENOMIC DNA]</scope>
    <source>
        <strain evidence="9 10">JLT2014</strain>
        <plasmid evidence="10">ppaby4</plasmid>
    </source>
</reference>
<feature type="transmembrane region" description="Helical" evidence="7">
    <location>
        <begin position="60"/>
        <end position="79"/>
    </location>
</feature>
<keyword evidence="5 7" id="KW-1133">Transmembrane helix</keyword>
<dbReference type="OrthoDB" id="9812221at2"/>
<feature type="transmembrane region" description="Helical" evidence="7">
    <location>
        <begin position="91"/>
        <end position="112"/>
    </location>
</feature>
<dbReference type="AlphaFoldDB" id="A0A1P8V151"/>
<keyword evidence="2" id="KW-0813">Transport</keyword>
<dbReference type="PANTHER" id="PTHR23501">
    <property type="entry name" value="MAJOR FACILITATOR SUPERFAMILY"/>
    <property type="match status" value="1"/>
</dbReference>
<dbReference type="PANTHER" id="PTHR23501:SF197">
    <property type="entry name" value="COMD"/>
    <property type="match status" value="1"/>
</dbReference>
<evidence type="ECO:0000256" key="4">
    <source>
        <dbReference type="ARBA" id="ARBA00022692"/>
    </source>
</evidence>
<keyword evidence="4 7" id="KW-0812">Transmembrane</keyword>
<dbReference type="InterPro" id="IPR011701">
    <property type="entry name" value="MFS"/>
</dbReference>
<dbReference type="KEGG" id="paby:Ga0080574_TMP5063"/>
<dbReference type="GO" id="GO:0022857">
    <property type="term" value="F:transmembrane transporter activity"/>
    <property type="evidence" value="ECO:0007669"/>
    <property type="project" value="InterPro"/>
</dbReference>
<evidence type="ECO:0000313" key="9">
    <source>
        <dbReference type="EMBL" id="APZ55345.1"/>
    </source>
</evidence>
<feature type="transmembrane region" description="Helical" evidence="7">
    <location>
        <begin position="416"/>
        <end position="437"/>
    </location>
</feature>
<proteinExistence type="predicted"/>
<dbReference type="Gene3D" id="1.20.1250.20">
    <property type="entry name" value="MFS general substrate transporter like domains"/>
    <property type="match status" value="1"/>
</dbReference>
<feature type="transmembrane region" description="Helical" evidence="7">
    <location>
        <begin position="474"/>
        <end position="493"/>
    </location>
</feature>
<dbReference type="Pfam" id="PF07690">
    <property type="entry name" value="MFS_1"/>
    <property type="match status" value="1"/>
</dbReference>
<geneLocation type="plasmid" evidence="10">
    <name>ppaby4</name>
</geneLocation>
<organism evidence="9 10">
    <name type="scientific">Salipiger abyssi</name>
    <dbReference type="NCBI Taxonomy" id="1250539"/>
    <lineage>
        <taxon>Bacteria</taxon>
        <taxon>Pseudomonadati</taxon>
        <taxon>Pseudomonadota</taxon>
        <taxon>Alphaproteobacteria</taxon>
        <taxon>Rhodobacterales</taxon>
        <taxon>Roseobacteraceae</taxon>
        <taxon>Salipiger</taxon>
    </lineage>
</organism>
<feature type="transmembrane region" description="Helical" evidence="7">
    <location>
        <begin position="210"/>
        <end position="229"/>
    </location>
</feature>
<dbReference type="PROSITE" id="PS50850">
    <property type="entry name" value="MFS"/>
    <property type="match status" value="1"/>
</dbReference>
<dbReference type="InterPro" id="IPR036259">
    <property type="entry name" value="MFS_trans_sf"/>
</dbReference>
<dbReference type="PRINTS" id="PR01036">
    <property type="entry name" value="TCRTETB"/>
</dbReference>
<feature type="transmembrane region" description="Helical" evidence="7">
    <location>
        <begin position="279"/>
        <end position="304"/>
    </location>
</feature>
<feature type="transmembrane region" description="Helical" evidence="7">
    <location>
        <begin position="372"/>
        <end position="395"/>
    </location>
</feature>
<dbReference type="EMBL" id="CP015095">
    <property type="protein sequence ID" value="APZ55345.1"/>
    <property type="molecule type" value="Genomic_DNA"/>
</dbReference>
<comment type="subcellular location">
    <subcellularLocation>
        <location evidence="1">Cell membrane</location>
        <topology evidence="1">Multi-pass membrane protein</topology>
    </subcellularLocation>
</comment>
<evidence type="ECO:0000256" key="7">
    <source>
        <dbReference type="SAM" id="Phobius"/>
    </source>
</evidence>
<dbReference type="FunFam" id="1.20.1720.10:FF:000004">
    <property type="entry name" value="EmrB/QacA family drug resistance transporter"/>
    <property type="match status" value="1"/>
</dbReference>
<evidence type="ECO:0000256" key="1">
    <source>
        <dbReference type="ARBA" id="ARBA00004651"/>
    </source>
</evidence>
<sequence length="495" mass="52272">MPKDSGAYPEKQIASEPGPTRNQLIVFGFLMLTQMIATLDNQIVATALPTIVGDLGQAEHFSWLVSAYVLAQCAVMPVYGKLGDLIGRKTVVIAALVIFTIGSLLCAASWSMTSLISARILQGLGNGGMLVSVFAVSADLFAPRTRARFQSYLSFVFVFGSVIGPTLGGFLTVTLGWRSIFLVTAPMGLIAIFGFLHFMPQHKSGRQPIIDYAGALILAMTVTTLVIWVDSARLFEGFASPLSLTLGALALAGAALWIRVERRAPEPVVPLTLFAQRNFALLVALTLCNGAISVGMITYFAYFLQMGVGLSPSTAGLYFIAITIGVSSGALIAGRLMSRDVHFTRPLRAAFSLCALVLGLIAWLPHDMPQPYLAGLFVMQGFSMGLAMNAIMLGAQLSAPEGDVGAATGAISLVRTVGAALAIAIYGTIIALGVAGLETASGLSGSEMTPALLETLSEETRHEVVRLYSDSFTALFQTASGVALLGLVFACLMRR</sequence>
<keyword evidence="10" id="KW-1185">Reference proteome</keyword>
<feature type="transmembrane region" description="Helical" evidence="7">
    <location>
        <begin position="349"/>
        <end position="366"/>
    </location>
</feature>
<feature type="transmembrane region" description="Helical" evidence="7">
    <location>
        <begin position="24"/>
        <end position="48"/>
    </location>
</feature>
<evidence type="ECO:0000256" key="3">
    <source>
        <dbReference type="ARBA" id="ARBA00022475"/>
    </source>
</evidence>
<dbReference type="Gene3D" id="1.20.1720.10">
    <property type="entry name" value="Multidrug resistance protein D"/>
    <property type="match status" value="1"/>
</dbReference>
<gene>
    <name evidence="9" type="ORF">Ga0080574_TMP5063</name>
</gene>
<keyword evidence="3" id="KW-1003">Cell membrane</keyword>
<name>A0A1P8V151_9RHOB</name>
<evidence type="ECO:0000256" key="5">
    <source>
        <dbReference type="ARBA" id="ARBA00022989"/>
    </source>
</evidence>
<dbReference type="SUPFAM" id="SSF103473">
    <property type="entry name" value="MFS general substrate transporter"/>
    <property type="match status" value="1"/>
</dbReference>
<feature type="transmembrane region" description="Helical" evidence="7">
    <location>
        <begin position="179"/>
        <end position="198"/>
    </location>
</feature>
<feature type="transmembrane region" description="Helical" evidence="7">
    <location>
        <begin position="124"/>
        <end position="141"/>
    </location>
</feature>
<dbReference type="CDD" id="cd17502">
    <property type="entry name" value="MFS_Azr1_MDR_like"/>
    <property type="match status" value="1"/>
</dbReference>
<keyword evidence="9" id="KW-0614">Plasmid</keyword>
<feature type="transmembrane region" description="Helical" evidence="7">
    <location>
        <begin position="316"/>
        <end position="337"/>
    </location>
</feature>
<protein>
    <submittedName>
        <fullName evidence="9">Drug resistance transporter, EmrB/QacA subfamily</fullName>
    </submittedName>
</protein>
<dbReference type="InterPro" id="IPR020846">
    <property type="entry name" value="MFS_dom"/>
</dbReference>
<accession>A0A1P8V151</accession>
<keyword evidence="6 7" id="KW-0472">Membrane</keyword>
<feature type="transmembrane region" description="Helical" evidence="7">
    <location>
        <begin position="241"/>
        <end position="258"/>
    </location>
</feature>
<feature type="transmembrane region" description="Helical" evidence="7">
    <location>
        <begin position="153"/>
        <end position="173"/>
    </location>
</feature>